<accession>A0A9N9C7M5</accession>
<dbReference type="InterPro" id="IPR052980">
    <property type="entry name" value="Crinkler_effector"/>
</dbReference>
<dbReference type="PANTHER" id="PTHR33129">
    <property type="entry name" value="PROTEIN KINASE DOMAIN-CONTAINING PROTEIN-RELATED"/>
    <property type="match status" value="1"/>
</dbReference>
<dbReference type="EMBL" id="CAJVPJ010001462">
    <property type="protein sequence ID" value="CAG8592100.1"/>
    <property type="molecule type" value="Genomic_DNA"/>
</dbReference>
<evidence type="ECO:0000313" key="2">
    <source>
        <dbReference type="Proteomes" id="UP000789572"/>
    </source>
</evidence>
<reference evidence="1" key="1">
    <citation type="submission" date="2021-06" db="EMBL/GenBank/DDBJ databases">
        <authorList>
            <person name="Kallberg Y."/>
            <person name="Tangrot J."/>
            <person name="Rosling A."/>
        </authorList>
    </citation>
    <scope>NUCLEOTIDE SEQUENCE</scope>
    <source>
        <strain evidence="1">IA702</strain>
    </source>
</reference>
<organism evidence="1 2">
    <name type="scientific">Paraglomus occultum</name>
    <dbReference type="NCBI Taxonomy" id="144539"/>
    <lineage>
        <taxon>Eukaryota</taxon>
        <taxon>Fungi</taxon>
        <taxon>Fungi incertae sedis</taxon>
        <taxon>Mucoromycota</taxon>
        <taxon>Glomeromycotina</taxon>
        <taxon>Glomeromycetes</taxon>
        <taxon>Paraglomerales</taxon>
        <taxon>Paraglomeraceae</taxon>
        <taxon>Paraglomus</taxon>
    </lineage>
</organism>
<dbReference type="OrthoDB" id="19861at2759"/>
<name>A0A9N9C7M5_9GLOM</name>
<dbReference type="AlphaFoldDB" id="A0A9N9C7M5"/>
<protein>
    <submittedName>
        <fullName evidence="1">5032_t:CDS:1</fullName>
    </submittedName>
</protein>
<sequence length="353" mass="40339">MIQEENLNTFKNIEAKLITIWKVEIAPNDEKDQKLQSIHKEFQVVDIASELGGVFLDSHNIIADYWPNELTPRYIHVIMESPASQAIVQNNQQTPISLQKALETEKLIEKYNIPPEGSFQISSINITDLIKVIPYYGFPVENTNVFEAMFNTAQDLHKRNAPFPQMKEIIHQPSNSSLAVPKNQTKLCCFAGTTFYREGNFDDFEPFLNHPDVWYFADGLTNPKEVWAQTLISLSPKGLKAEDFQEFAKKPNTTYYMPPWSLEELRDCHAKIYTTSIPDSNFVTAVFERVGGIPRYTLQIVKTELVKLVGETSQEVKLKKVVNQASKRIREAINEDIPLIGAPYGLKKKSWNV</sequence>
<proteinExistence type="predicted"/>
<evidence type="ECO:0000313" key="1">
    <source>
        <dbReference type="EMBL" id="CAG8592100.1"/>
    </source>
</evidence>
<comment type="caution">
    <text evidence="1">The sequence shown here is derived from an EMBL/GenBank/DDBJ whole genome shotgun (WGS) entry which is preliminary data.</text>
</comment>
<keyword evidence="2" id="KW-1185">Reference proteome</keyword>
<gene>
    <name evidence="1" type="ORF">POCULU_LOCUS7028</name>
</gene>
<dbReference type="Proteomes" id="UP000789572">
    <property type="component" value="Unassembled WGS sequence"/>
</dbReference>
<dbReference type="PANTHER" id="PTHR33129:SF1">
    <property type="entry name" value="ATP-BINDING PROTEIN"/>
    <property type="match status" value="1"/>
</dbReference>